<dbReference type="EMBL" id="CP095353">
    <property type="protein sequence ID" value="XAG70655.1"/>
    <property type="molecule type" value="Genomic_DNA"/>
</dbReference>
<evidence type="ECO:0000256" key="2">
    <source>
        <dbReference type="SAM" id="Phobius"/>
    </source>
</evidence>
<proteinExistence type="predicted"/>
<feature type="region of interest" description="Disordered" evidence="1">
    <location>
        <begin position="1"/>
        <end position="24"/>
    </location>
</feature>
<keyword evidence="2" id="KW-1133">Transmembrane helix</keyword>
<organism evidence="3">
    <name type="scientific">bacterium 19CA06SA08-2</name>
    <dbReference type="NCBI Taxonomy" id="2920658"/>
    <lineage>
        <taxon>Bacteria</taxon>
    </lineage>
</organism>
<gene>
    <name evidence="3" type="ORF">MRM75_06750</name>
</gene>
<feature type="transmembrane region" description="Helical" evidence="2">
    <location>
        <begin position="52"/>
        <end position="74"/>
    </location>
</feature>
<feature type="transmembrane region" description="Helical" evidence="2">
    <location>
        <begin position="80"/>
        <end position="98"/>
    </location>
</feature>
<keyword evidence="2" id="KW-0812">Transmembrane</keyword>
<reference evidence="3" key="1">
    <citation type="submission" date="2022-03" db="EMBL/GenBank/DDBJ databases">
        <title>Sea Food Isolates.</title>
        <authorList>
            <person name="Li c."/>
        </authorList>
    </citation>
    <scope>NUCLEOTIDE SEQUENCE</scope>
    <source>
        <strain evidence="3">19CA06SA08-2</strain>
    </source>
</reference>
<evidence type="ECO:0000313" key="3">
    <source>
        <dbReference type="EMBL" id="XAG70655.1"/>
    </source>
</evidence>
<protein>
    <recommendedName>
        <fullName evidence="4">PH domain-containing protein</fullName>
    </recommendedName>
</protein>
<keyword evidence="2" id="KW-0472">Membrane</keyword>
<evidence type="ECO:0008006" key="4">
    <source>
        <dbReference type="Google" id="ProtNLM"/>
    </source>
</evidence>
<evidence type="ECO:0000256" key="1">
    <source>
        <dbReference type="SAM" id="MobiDB-lite"/>
    </source>
</evidence>
<dbReference type="AlphaFoldDB" id="A0AAU6U8T7"/>
<accession>A0AAU6U8T7</accession>
<name>A0AAU6U8T7_UNCXX</name>
<sequence>MNNANKKNDMSEQGESHCKTSHEEQQKIVEVNKNKIKHAPTVYEWDIKVKTVGVLFAILFPTGILFLVGTFVLYGGSNSGWGFIIVSILVALFSRYLWLADKNYHYRMTTEGLITTYQDAIPEMAYDIVRVLAWLGGGVCVIAVTILGPIALVGAGGMALFAFFFTNFKKEVTTDYTLFNKDKVNLVKVVRDISYIRFETVPFGYSGFANIYCHESDLNRILLFLLPTLSCDEYREFKSLSSLIKAPHNKIDVGTPRKMDELQE</sequence>
<feature type="transmembrane region" description="Helical" evidence="2">
    <location>
        <begin position="132"/>
        <end position="165"/>
    </location>
</feature>